<keyword evidence="3 4" id="KW-0326">Glycosidase</keyword>
<keyword evidence="6" id="KW-1133">Transmembrane helix</keyword>
<dbReference type="Gene3D" id="2.115.10.20">
    <property type="entry name" value="Glycosyl hydrolase domain, family 43"/>
    <property type="match status" value="2"/>
</dbReference>
<feature type="transmembrane region" description="Helical" evidence="6">
    <location>
        <begin position="20"/>
        <end position="49"/>
    </location>
</feature>
<name>A0A2T7DDQ4_9POAL</name>
<evidence type="ECO:0000313" key="8">
    <source>
        <dbReference type="Proteomes" id="UP000244336"/>
    </source>
</evidence>
<sequence length="423" mass="48135">MKISKGRKKMRNKQRKSSALGFDAGRGYSLSCIAWSLVGFGLVICFLSFKHQADSGQAHIYLSHLPATRELEDIEEDHFRLPPPHKVNPRAVKRRGPRKQRKVIDDYLEESSAVHALFFPDQRTAVDPTKGGNDTMYFYPGRVWLDTNGNAIQAHGGGVVYDDKTAKFYWYGENKNGPTYQAHPKGAQRVDIIGVSCYSSKDLWSWTHEGIVLPGEPTNVTHDLHKSKVLERPKSRDMTVFKDDDGAAYLFYSSRDNTELHISPLTEDYLHITASVKRILIRRHREAPAVFKHQGTYYMITSGCSGWAPNRALAHAADSIMGPWETLGNPCVGGNRFYRLTTFLSQSTFVLPLPGLPGTFIFMADRWSPSNLRDSRYVWLPLFIGGLADEPLDYSFGFPLWSRVSIYWHKKWRLPEAWRVGYT</sequence>
<keyword evidence="8" id="KW-1185">Reference proteome</keyword>
<dbReference type="PANTHER" id="PTHR22925">
    <property type="entry name" value="GLYCOSYL HYDROLASE 43 FAMILY MEMBER"/>
    <property type="match status" value="1"/>
</dbReference>
<feature type="region of interest" description="Disordered" evidence="5">
    <location>
        <begin position="79"/>
        <end position="99"/>
    </location>
</feature>
<dbReference type="AlphaFoldDB" id="A0A2T7DDQ4"/>
<evidence type="ECO:0000256" key="4">
    <source>
        <dbReference type="RuleBase" id="RU361187"/>
    </source>
</evidence>
<organism evidence="7 8">
    <name type="scientific">Panicum hallii var. hallii</name>
    <dbReference type="NCBI Taxonomy" id="1504633"/>
    <lineage>
        <taxon>Eukaryota</taxon>
        <taxon>Viridiplantae</taxon>
        <taxon>Streptophyta</taxon>
        <taxon>Embryophyta</taxon>
        <taxon>Tracheophyta</taxon>
        <taxon>Spermatophyta</taxon>
        <taxon>Magnoliopsida</taxon>
        <taxon>Liliopsida</taxon>
        <taxon>Poales</taxon>
        <taxon>Poaceae</taxon>
        <taxon>PACMAD clade</taxon>
        <taxon>Panicoideae</taxon>
        <taxon>Panicodae</taxon>
        <taxon>Paniceae</taxon>
        <taxon>Panicinae</taxon>
        <taxon>Panicum</taxon>
        <taxon>Panicum sect. Panicum</taxon>
    </lineage>
</organism>
<gene>
    <name evidence="7" type="ORF">GQ55_5G070500</name>
</gene>
<evidence type="ECO:0000256" key="3">
    <source>
        <dbReference type="ARBA" id="ARBA00023295"/>
    </source>
</evidence>
<keyword evidence="2 4" id="KW-0378">Hydrolase</keyword>
<dbReference type="EMBL" id="CM009753">
    <property type="protein sequence ID" value="PUZ53684.1"/>
    <property type="molecule type" value="Genomic_DNA"/>
</dbReference>
<dbReference type="CDD" id="cd18825">
    <property type="entry name" value="GH43_CtGH43-like"/>
    <property type="match status" value="1"/>
</dbReference>
<dbReference type="SUPFAM" id="SSF75005">
    <property type="entry name" value="Arabinanase/levansucrase/invertase"/>
    <property type="match status" value="1"/>
</dbReference>
<evidence type="ECO:0000256" key="5">
    <source>
        <dbReference type="SAM" id="MobiDB-lite"/>
    </source>
</evidence>
<reference evidence="7 8" key="1">
    <citation type="submission" date="2018-04" db="EMBL/GenBank/DDBJ databases">
        <title>WGS assembly of Panicum hallii var. hallii HAL2.</title>
        <authorList>
            <person name="Lovell J."/>
            <person name="Jenkins J."/>
            <person name="Lowry D."/>
            <person name="Mamidi S."/>
            <person name="Sreedasyam A."/>
            <person name="Weng X."/>
            <person name="Barry K."/>
            <person name="Bonette J."/>
            <person name="Campitelli B."/>
            <person name="Daum C."/>
            <person name="Gordon S."/>
            <person name="Gould B."/>
            <person name="Lipzen A."/>
            <person name="MacQueen A."/>
            <person name="Palacio-Mejia J."/>
            <person name="Plott C."/>
            <person name="Shakirov E."/>
            <person name="Shu S."/>
            <person name="Yoshinaga Y."/>
            <person name="Zane M."/>
            <person name="Rokhsar D."/>
            <person name="Grimwood J."/>
            <person name="Schmutz J."/>
            <person name="Juenger T."/>
        </authorList>
    </citation>
    <scope>NUCLEOTIDE SEQUENCE [LARGE SCALE GENOMIC DNA]</scope>
    <source>
        <strain evidence="8">cv. HAL2</strain>
    </source>
</reference>
<dbReference type="PANTHER" id="PTHR22925:SF3">
    <property type="entry name" value="GLYCOSYL HYDROLASE FAMILY PROTEIN 43"/>
    <property type="match status" value="1"/>
</dbReference>
<dbReference type="Gramene" id="PUZ53684">
    <property type="protein sequence ID" value="PUZ53684"/>
    <property type="gene ID" value="GQ55_5G070500"/>
</dbReference>
<evidence type="ECO:0000256" key="6">
    <source>
        <dbReference type="SAM" id="Phobius"/>
    </source>
</evidence>
<keyword evidence="6" id="KW-0812">Transmembrane</keyword>
<evidence type="ECO:0000313" key="7">
    <source>
        <dbReference type="EMBL" id="PUZ53684.1"/>
    </source>
</evidence>
<dbReference type="GO" id="GO:0005975">
    <property type="term" value="P:carbohydrate metabolic process"/>
    <property type="evidence" value="ECO:0007669"/>
    <property type="project" value="InterPro"/>
</dbReference>
<dbReference type="InterPro" id="IPR006710">
    <property type="entry name" value="Glyco_hydro_43"/>
</dbReference>
<feature type="compositionally biased region" description="Basic residues" evidence="5">
    <location>
        <begin position="87"/>
        <end position="99"/>
    </location>
</feature>
<proteinExistence type="inferred from homology"/>
<comment type="similarity">
    <text evidence="1 4">Belongs to the glycosyl hydrolase 43 family.</text>
</comment>
<protein>
    <submittedName>
        <fullName evidence="7">Uncharacterized protein</fullName>
    </submittedName>
</protein>
<dbReference type="Pfam" id="PF04616">
    <property type="entry name" value="Glyco_hydro_43"/>
    <property type="match status" value="1"/>
</dbReference>
<dbReference type="InterPro" id="IPR023296">
    <property type="entry name" value="Glyco_hydro_beta-prop_sf"/>
</dbReference>
<dbReference type="OrthoDB" id="9970295at2759"/>
<evidence type="ECO:0000256" key="2">
    <source>
        <dbReference type="ARBA" id="ARBA00022801"/>
    </source>
</evidence>
<dbReference type="GO" id="GO:0004553">
    <property type="term" value="F:hydrolase activity, hydrolyzing O-glycosyl compounds"/>
    <property type="evidence" value="ECO:0007669"/>
    <property type="project" value="InterPro"/>
</dbReference>
<evidence type="ECO:0000256" key="1">
    <source>
        <dbReference type="ARBA" id="ARBA00009865"/>
    </source>
</evidence>
<keyword evidence="6" id="KW-0472">Membrane</keyword>
<dbReference type="Proteomes" id="UP000244336">
    <property type="component" value="Chromosome 5"/>
</dbReference>
<accession>A0A2T7DDQ4</accession>